<name>A0A166FDN0_LACPN</name>
<evidence type="ECO:0000256" key="11">
    <source>
        <dbReference type="RuleBase" id="RU362081"/>
    </source>
</evidence>
<evidence type="ECO:0000256" key="9">
    <source>
        <dbReference type="ARBA" id="ARBA00039103"/>
    </source>
</evidence>
<dbReference type="InterPro" id="IPR023214">
    <property type="entry name" value="HAD_sf"/>
</dbReference>
<dbReference type="InterPro" id="IPR023298">
    <property type="entry name" value="ATPase_P-typ_TM_dom_sf"/>
</dbReference>
<evidence type="ECO:0000256" key="3">
    <source>
        <dbReference type="ARBA" id="ARBA00022539"/>
    </source>
</evidence>
<keyword evidence="4 11" id="KW-0812">Transmembrane</keyword>
<evidence type="ECO:0000256" key="7">
    <source>
        <dbReference type="ARBA" id="ARBA00022989"/>
    </source>
</evidence>
<comment type="subcellular location">
    <subcellularLocation>
        <location evidence="11">Cell membrane</location>
    </subcellularLocation>
    <subcellularLocation>
        <location evidence="1">Membrane</location>
        <topology evidence="1">Multi-pass membrane protein</topology>
    </subcellularLocation>
</comment>
<dbReference type="NCBIfam" id="TIGR01512">
    <property type="entry name" value="ATPase-IB2_Cd"/>
    <property type="match status" value="1"/>
</dbReference>
<keyword evidence="11" id="KW-1003">Cell membrane</keyword>
<accession>A0A166FDN0</accession>
<dbReference type="KEGG" id="lpb:SH83_13845"/>
<dbReference type="EC" id="7.2.2.21" evidence="9"/>
<feature type="transmembrane region" description="Helical" evidence="11">
    <location>
        <begin position="227"/>
        <end position="245"/>
    </location>
</feature>
<dbReference type="PANTHER" id="PTHR48085">
    <property type="entry name" value="CADMIUM/ZINC-TRANSPORTING ATPASE HMA2-RELATED"/>
    <property type="match status" value="1"/>
</dbReference>
<evidence type="ECO:0000313" key="15">
    <source>
        <dbReference type="Proteomes" id="UP000076882"/>
    </source>
</evidence>
<comment type="similarity">
    <text evidence="2 11">Belongs to the cation transport ATPase (P-type) (TC 3.A.3) family. Type IB subfamily.</text>
</comment>
<dbReference type="SFLD" id="SFLDG00002">
    <property type="entry name" value="C1.7:_P-type_atpase_like"/>
    <property type="match status" value="1"/>
</dbReference>
<feature type="transmembrane region" description="Helical" evidence="11">
    <location>
        <begin position="7"/>
        <end position="24"/>
    </location>
</feature>
<evidence type="ECO:0000313" key="14">
    <source>
        <dbReference type="EMBL" id="ODO62975.1"/>
    </source>
</evidence>
<dbReference type="Gene3D" id="3.40.50.1000">
    <property type="entry name" value="HAD superfamily/HAD-like"/>
    <property type="match status" value="1"/>
</dbReference>
<dbReference type="SUPFAM" id="SSF81665">
    <property type="entry name" value="Calcium ATPase, transmembrane domain M"/>
    <property type="match status" value="1"/>
</dbReference>
<dbReference type="SUPFAM" id="SSF81653">
    <property type="entry name" value="Calcium ATPase, transduction domain A"/>
    <property type="match status" value="1"/>
</dbReference>
<dbReference type="NCBIfam" id="TIGR01494">
    <property type="entry name" value="ATPase_P-type"/>
    <property type="match status" value="1"/>
</dbReference>
<protein>
    <recommendedName>
        <fullName evidence="9">Cd(2+)-exporting ATPase</fullName>
        <ecNumber evidence="9">7.2.2.21</ecNumber>
    </recommendedName>
</protein>
<dbReference type="Gene3D" id="3.40.1110.10">
    <property type="entry name" value="Calcium-transporting ATPase, cytoplasmic domain N"/>
    <property type="match status" value="1"/>
</dbReference>
<keyword evidence="11" id="KW-0547">Nucleotide-binding</keyword>
<dbReference type="InterPro" id="IPR027256">
    <property type="entry name" value="P-typ_ATPase_IB"/>
</dbReference>
<dbReference type="SUPFAM" id="SSF56784">
    <property type="entry name" value="HAD-like"/>
    <property type="match status" value="1"/>
</dbReference>
<keyword evidence="6" id="KW-1278">Translocase</keyword>
<dbReference type="AlphaFoldDB" id="A0A166FDN0"/>
<dbReference type="InterPro" id="IPR023299">
    <property type="entry name" value="ATPase_P-typ_cyto_dom_N"/>
</dbReference>
<evidence type="ECO:0000256" key="6">
    <source>
        <dbReference type="ARBA" id="ARBA00022967"/>
    </source>
</evidence>
<dbReference type="InterPro" id="IPR018303">
    <property type="entry name" value="ATPase_P-typ_P_site"/>
</dbReference>
<feature type="domain" description="P-type ATPase A" evidence="12">
    <location>
        <begin position="112"/>
        <end position="211"/>
    </location>
</feature>
<evidence type="ECO:0000256" key="4">
    <source>
        <dbReference type="ARBA" id="ARBA00022692"/>
    </source>
</evidence>
<evidence type="ECO:0000313" key="13">
    <source>
        <dbReference type="EMBL" id="KZU96612.1"/>
    </source>
</evidence>
<dbReference type="NCBIfam" id="TIGR01525">
    <property type="entry name" value="ATPase-IB_hvy"/>
    <property type="match status" value="1"/>
</dbReference>
<dbReference type="GO" id="GO:0016887">
    <property type="term" value="F:ATP hydrolysis activity"/>
    <property type="evidence" value="ECO:0007669"/>
    <property type="project" value="InterPro"/>
</dbReference>
<dbReference type="EMBL" id="LUXM01000018">
    <property type="protein sequence ID" value="KZU96612.1"/>
    <property type="molecule type" value="Genomic_DNA"/>
</dbReference>
<dbReference type="InterPro" id="IPR036412">
    <property type="entry name" value="HAD-like_sf"/>
</dbReference>
<dbReference type="GO" id="GO:0005524">
    <property type="term" value="F:ATP binding"/>
    <property type="evidence" value="ECO:0007669"/>
    <property type="project" value="UniProtKB-UniRule"/>
</dbReference>
<dbReference type="GO" id="GO:0046872">
    <property type="term" value="F:metal ion binding"/>
    <property type="evidence" value="ECO:0007669"/>
    <property type="project" value="UniProtKB-KW"/>
</dbReference>
<evidence type="ECO:0000259" key="12">
    <source>
        <dbReference type="Pfam" id="PF00122"/>
    </source>
</evidence>
<dbReference type="Proteomes" id="UP000094892">
    <property type="component" value="Unassembled WGS sequence"/>
</dbReference>
<evidence type="ECO:0000256" key="2">
    <source>
        <dbReference type="ARBA" id="ARBA00006024"/>
    </source>
</evidence>
<reference evidence="13 15" key="1">
    <citation type="submission" date="2016-03" db="EMBL/GenBank/DDBJ databases">
        <title>Comparative genomics of 54 Lactobacillus plantarum strains reveals genomic uncoupling from niche constraints.</title>
        <authorList>
            <person name="Martino M.E."/>
        </authorList>
    </citation>
    <scope>NUCLEOTIDE SEQUENCE [LARGE SCALE GENOMIC DNA]</scope>
    <source>
        <strain evidence="13 15">19.1</strain>
    </source>
</reference>
<dbReference type="Pfam" id="PF00702">
    <property type="entry name" value="Hydrolase"/>
    <property type="match status" value="1"/>
</dbReference>
<dbReference type="PRINTS" id="PR00120">
    <property type="entry name" value="HATPASE"/>
</dbReference>
<dbReference type="PRINTS" id="PR00119">
    <property type="entry name" value="CATATPASE"/>
</dbReference>
<dbReference type="SFLD" id="SFLDS00003">
    <property type="entry name" value="Haloacid_Dehalogenase"/>
    <property type="match status" value="1"/>
</dbReference>
<keyword evidence="7 11" id="KW-1133">Transmembrane helix</keyword>
<keyword evidence="3" id="KW-0104">Cadmium</keyword>
<keyword evidence="8 11" id="KW-0472">Membrane</keyword>
<dbReference type="GO" id="GO:0005886">
    <property type="term" value="C:plasma membrane"/>
    <property type="evidence" value="ECO:0007669"/>
    <property type="project" value="UniProtKB-SubCell"/>
</dbReference>
<organism evidence="13 15">
    <name type="scientific">Lactiplantibacillus plantarum</name>
    <name type="common">Lactobacillus plantarum</name>
    <dbReference type="NCBI Taxonomy" id="1590"/>
    <lineage>
        <taxon>Bacteria</taxon>
        <taxon>Bacillati</taxon>
        <taxon>Bacillota</taxon>
        <taxon>Bacilli</taxon>
        <taxon>Lactobacillales</taxon>
        <taxon>Lactobacillaceae</taxon>
        <taxon>Lactiplantibacillus</taxon>
    </lineage>
</organism>
<dbReference type="PANTHER" id="PTHR48085:SF5">
    <property type="entry name" value="CADMIUM_ZINC-TRANSPORTING ATPASE HMA4-RELATED"/>
    <property type="match status" value="1"/>
</dbReference>
<keyword evidence="14" id="KW-0378">Hydrolase</keyword>
<dbReference type="Pfam" id="PF00122">
    <property type="entry name" value="E1-E2_ATPase"/>
    <property type="match status" value="1"/>
</dbReference>
<feature type="transmembrane region" description="Helical" evidence="11">
    <location>
        <begin position="252"/>
        <end position="272"/>
    </location>
</feature>
<evidence type="ECO:0000256" key="1">
    <source>
        <dbReference type="ARBA" id="ARBA00004141"/>
    </source>
</evidence>
<dbReference type="Gene3D" id="2.70.150.10">
    <property type="entry name" value="Calcium-transporting ATPase, cytoplasmic transduction domain A"/>
    <property type="match status" value="1"/>
</dbReference>
<dbReference type="EMBL" id="MCOL01000001">
    <property type="protein sequence ID" value="ODO62975.1"/>
    <property type="molecule type" value="Genomic_DNA"/>
</dbReference>
<reference evidence="14 16" key="2">
    <citation type="submission" date="2016-08" db="EMBL/GenBank/DDBJ databases">
        <title>Genome sequencing of Lactobacillus plantarum JSA22, isolated from fermented soybean paste.</title>
        <authorList>
            <person name="Choi H.S."/>
        </authorList>
    </citation>
    <scope>NUCLEOTIDE SEQUENCE [LARGE SCALE GENOMIC DNA]</scope>
    <source>
        <strain evidence="14 16">JSA22</strain>
    </source>
</reference>
<dbReference type="InterPro" id="IPR051014">
    <property type="entry name" value="Cation_Transport_ATPase_IB"/>
</dbReference>
<evidence type="ECO:0000256" key="5">
    <source>
        <dbReference type="ARBA" id="ARBA00022723"/>
    </source>
</evidence>
<dbReference type="Proteomes" id="UP000076882">
    <property type="component" value="Unassembled WGS sequence"/>
</dbReference>
<keyword evidence="11" id="KW-0067">ATP-binding</keyword>
<proteinExistence type="inferred from homology"/>
<feature type="transmembrane region" description="Helical" evidence="11">
    <location>
        <begin position="30"/>
        <end position="50"/>
    </location>
</feature>
<evidence type="ECO:0000313" key="16">
    <source>
        <dbReference type="Proteomes" id="UP000094892"/>
    </source>
</evidence>
<dbReference type="SFLD" id="SFLDF00027">
    <property type="entry name" value="p-type_atpase"/>
    <property type="match status" value="1"/>
</dbReference>
<gene>
    <name evidence="14" type="primary">ctpG</name>
    <name evidence="13" type="ORF">Lp19_0588</name>
    <name evidence="14" type="ORF">LPJSA22_02996</name>
</gene>
<dbReference type="InterPro" id="IPR059000">
    <property type="entry name" value="ATPase_P-type_domA"/>
</dbReference>
<evidence type="ECO:0000256" key="10">
    <source>
        <dbReference type="ARBA" id="ARBA00049338"/>
    </source>
</evidence>
<keyword evidence="5 11" id="KW-0479">Metal-binding</keyword>
<dbReference type="PROSITE" id="PS00154">
    <property type="entry name" value="ATPASE_E1_E2"/>
    <property type="match status" value="1"/>
</dbReference>
<dbReference type="RefSeq" id="WP_015381041.1">
    <property type="nucleotide sequence ID" value="NZ_AP018405.1"/>
</dbReference>
<comment type="catalytic activity">
    <reaction evidence="10">
        <text>Cd(2+)(in) + ATP + H2O = Cd(2+)(out) + ADP + phosphate + H(+)</text>
        <dbReference type="Rhea" id="RHEA:12132"/>
        <dbReference type="ChEBI" id="CHEBI:15377"/>
        <dbReference type="ChEBI" id="CHEBI:15378"/>
        <dbReference type="ChEBI" id="CHEBI:30616"/>
        <dbReference type="ChEBI" id="CHEBI:43474"/>
        <dbReference type="ChEBI" id="CHEBI:48775"/>
        <dbReference type="ChEBI" id="CHEBI:456216"/>
        <dbReference type="EC" id="7.2.2.21"/>
    </reaction>
</comment>
<sequence length="614" mass="64627">MRHYYKLILTVSVGIIAVILQFGLHYQLAAQIIITLMGSLMALSMLVEMIKTLRSGKYGVDLLAITAIVATLAVGEYWASLVVLIMLTGGDSLEDYAAKRANTELKALLDNSPRIAHRSVAGQLTDIAVEDVQIGDQLVVKPGELVPVDGHLIQGTALFDESSLTGESKPVDKHVGDDIMSGAVNGDSAVTMVVDKLAIDSQYQQLVKLVKESESRPAKFVRLADRYAVPFTLVAYVIAGVAWAFSGDPHRFAEVLVVASPCPLILAAPVALVSGMSRTSRNGIVVKTGDMLEKLSTAKSAAFDKTGTITSGQLTVNQIVPQPGFTAEQILHLAASAEQNSSHILARSLVKYASATSLSPATQLAEVTGNGVTATIEQQQVKVGKLKFVAPTTTAKPLATTAIYVGIDDQYAGYITFIDNVRPEAAATLQALHAEGVQNVMMLTGDQQAIADHIAADVGIDTVAADLLPADKIAHLKAVPAAERPVIMVGDGVNDAPSLAVADVGIAMGAHGSTAASESADVVILKDDLSRVVTAVRIAKDTMQVAKQAVWIGIAICTILMLIASTGIIPALFGAMLQEVVDTVSILWALRALRDRPQSSVSSTTTTPITKDVS</sequence>
<dbReference type="InterPro" id="IPR044492">
    <property type="entry name" value="P_typ_ATPase_HD_dom"/>
</dbReference>
<feature type="transmembrane region" description="Helical" evidence="11">
    <location>
        <begin position="549"/>
        <end position="573"/>
    </location>
</feature>
<evidence type="ECO:0000256" key="8">
    <source>
        <dbReference type="ARBA" id="ARBA00023136"/>
    </source>
</evidence>
<dbReference type="InterPro" id="IPR001757">
    <property type="entry name" value="P_typ_ATPase"/>
</dbReference>
<dbReference type="PATRIC" id="fig|1590.142.peg.2961"/>
<dbReference type="GO" id="GO:0008551">
    <property type="term" value="F:P-type cadmium transporter activity"/>
    <property type="evidence" value="ECO:0007669"/>
    <property type="project" value="UniProtKB-EC"/>
</dbReference>
<dbReference type="CDD" id="cd07544">
    <property type="entry name" value="P-type_ATPase_HM"/>
    <property type="match status" value="1"/>
</dbReference>
<comment type="caution">
    <text evidence="13">The sequence shown here is derived from an EMBL/GenBank/DDBJ whole genome shotgun (WGS) entry which is preliminary data.</text>
</comment>
<dbReference type="InterPro" id="IPR008250">
    <property type="entry name" value="ATPase_P-typ_transduc_dom_A_sf"/>
</dbReference>